<dbReference type="InterPro" id="IPR006225">
    <property type="entry name" value="PsdUridine_synth_RluC/D"/>
</dbReference>
<dbReference type="CDD" id="cd02869">
    <property type="entry name" value="PseudoU_synth_RluA_like"/>
    <property type="match status" value="1"/>
</dbReference>
<comment type="similarity">
    <text evidence="1 4">Belongs to the pseudouridine synthase RluA family.</text>
</comment>
<dbReference type="Gene3D" id="3.10.290.10">
    <property type="entry name" value="RNA-binding S4 domain"/>
    <property type="match status" value="1"/>
</dbReference>
<dbReference type="InterPro" id="IPR050188">
    <property type="entry name" value="RluA_PseudoU_synthase"/>
</dbReference>
<dbReference type="PROSITE" id="PS50889">
    <property type="entry name" value="S4"/>
    <property type="match status" value="1"/>
</dbReference>
<dbReference type="SUPFAM" id="SSF55174">
    <property type="entry name" value="Alpha-L RNA-binding motif"/>
    <property type="match status" value="1"/>
</dbReference>
<feature type="domain" description="RNA-binding S4" evidence="5">
    <location>
        <begin position="47"/>
        <end position="114"/>
    </location>
</feature>
<evidence type="ECO:0000256" key="3">
    <source>
        <dbReference type="PROSITE-ProRule" id="PRU00182"/>
    </source>
</evidence>
<evidence type="ECO:0000313" key="7">
    <source>
        <dbReference type="Proteomes" id="UP001370348"/>
    </source>
</evidence>
<reference evidence="6 7" key="1">
    <citation type="submission" date="2021-12" db="EMBL/GenBank/DDBJ databases">
        <title>Discovery of the Pendulisporaceae a myxobacterial family with distinct sporulation behavior and unique specialized metabolism.</title>
        <authorList>
            <person name="Garcia R."/>
            <person name="Popoff A."/>
            <person name="Bader C.D."/>
            <person name="Loehr J."/>
            <person name="Walesch S."/>
            <person name="Walt C."/>
            <person name="Boldt J."/>
            <person name="Bunk B."/>
            <person name="Haeckl F.J.F.P.J."/>
            <person name="Gunesch A.P."/>
            <person name="Birkelbach J."/>
            <person name="Nuebel U."/>
            <person name="Pietschmann T."/>
            <person name="Bach T."/>
            <person name="Mueller R."/>
        </authorList>
    </citation>
    <scope>NUCLEOTIDE SEQUENCE [LARGE SCALE GENOMIC DNA]</scope>
    <source>
        <strain evidence="6 7">MSr11954</strain>
    </source>
</reference>
<name>A0ABZ2LPU9_9BACT</name>
<dbReference type="SUPFAM" id="SSF55120">
    <property type="entry name" value="Pseudouridine synthase"/>
    <property type="match status" value="1"/>
</dbReference>
<dbReference type="InterPro" id="IPR002942">
    <property type="entry name" value="S4_RNA-bd"/>
</dbReference>
<accession>A0ABZ2LPU9</accession>
<keyword evidence="2 4" id="KW-0413">Isomerase</keyword>
<dbReference type="Proteomes" id="UP001370348">
    <property type="component" value="Chromosome"/>
</dbReference>
<dbReference type="EC" id="5.4.99.-" evidence="4"/>
<dbReference type="InterPro" id="IPR036986">
    <property type="entry name" value="S4_RNA-bd_sf"/>
</dbReference>
<gene>
    <name evidence="6" type="ORF">LZC94_24135</name>
</gene>
<dbReference type="RefSeq" id="WP_394820578.1">
    <property type="nucleotide sequence ID" value="NZ_CP089984.1"/>
</dbReference>
<organism evidence="6 7">
    <name type="scientific">Pendulispora albinea</name>
    <dbReference type="NCBI Taxonomy" id="2741071"/>
    <lineage>
        <taxon>Bacteria</taxon>
        <taxon>Pseudomonadati</taxon>
        <taxon>Myxococcota</taxon>
        <taxon>Myxococcia</taxon>
        <taxon>Myxococcales</taxon>
        <taxon>Sorangiineae</taxon>
        <taxon>Pendulisporaceae</taxon>
        <taxon>Pendulispora</taxon>
    </lineage>
</organism>
<dbReference type="EMBL" id="CP089984">
    <property type="protein sequence ID" value="WXB10962.1"/>
    <property type="molecule type" value="Genomic_DNA"/>
</dbReference>
<dbReference type="Pfam" id="PF01479">
    <property type="entry name" value="S4"/>
    <property type="match status" value="1"/>
</dbReference>
<evidence type="ECO:0000259" key="5">
    <source>
        <dbReference type="SMART" id="SM00363"/>
    </source>
</evidence>
<dbReference type="PROSITE" id="PS01129">
    <property type="entry name" value="PSI_RLU"/>
    <property type="match status" value="1"/>
</dbReference>
<comment type="function">
    <text evidence="4">Responsible for synthesis of pseudouridine from uracil.</text>
</comment>
<keyword evidence="3" id="KW-0694">RNA-binding</keyword>
<comment type="catalytic activity">
    <reaction evidence="4">
        <text>a uridine in RNA = a pseudouridine in RNA</text>
        <dbReference type="Rhea" id="RHEA:48348"/>
        <dbReference type="Rhea" id="RHEA-COMP:12068"/>
        <dbReference type="Rhea" id="RHEA-COMP:12069"/>
        <dbReference type="ChEBI" id="CHEBI:65314"/>
        <dbReference type="ChEBI" id="CHEBI:65315"/>
    </reaction>
</comment>
<dbReference type="PANTHER" id="PTHR21600:SF44">
    <property type="entry name" value="RIBOSOMAL LARGE SUBUNIT PSEUDOURIDINE SYNTHASE D"/>
    <property type="match status" value="1"/>
</dbReference>
<evidence type="ECO:0000256" key="2">
    <source>
        <dbReference type="ARBA" id="ARBA00023235"/>
    </source>
</evidence>
<evidence type="ECO:0000256" key="4">
    <source>
        <dbReference type="RuleBase" id="RU362028"/>
    </source>
</evidence>
<proteinExistence type="inferred from homology"/>
<dbReference type="NCBIfam" id="TIGR00005">
    <property type="entry name" value="rluA_subfam"/>
    <property type="match status" value="1"/>
</dbReference>
<dbReference type="CDD" id="cd00165">
    <property type="entry name" value="S4"/>
    <property type="match status" value="1"/>
</dbReference>
<evidence type="ECO:0000313" key="6">
    <source>
        <dbReference type="EMBL" id="WXB10962.1"/>
    </source>
</evidence>
<keyword evidence="7" id="KW-1185">Reference proteome</keyword>
<evidence type="ECO:0000256" key="1">
    <source>
        <dbReference type="ARBA" id="ARBA00010876"/>
    </source>
</evidence>
<dbReference type="InterPro" id="IPR006224">
    <property type="entry name" value="PsdUridine_synth_RluA-like_CS"/>
</dbReference>
<dbReference type="InterPro" id="IPR020103">
    <property type="entry name" value="PsdUridine_synth_cat_dom_sf"/>
</dbReference>
<sequence length="359" mass="38193">MQAAQGAQAAQGVQAAQGAQGAQAAQGARASRAAPVTWVAPREASGVRLDQFLVRALADHPSAPASPSRAELQRWIEAGLVTVDGAPGRASTKLRAGATVVVQPALPEATAAQPDAGVVFEVLHQDDDLVVVDKPAGLVVHPARGHESGTLVNGLLARGLVERIEPENEAEDTFVRPGIVHRIDKGTSGILVVARHPRAREALKLQFQAHTILREYEAIALGDVPSRTFATLHGRHPVDRMRYTGKVQHGKHAVTHVRALERLAGGRATHVVCSLETGRTHQIRVHLSESGHAILGDPLYGRAPREPELRTIAESLGHQALHARVLGFLHPTTGAPMRFESPPPADFRGALEALRSLAP</sequence>
<dbReference type="Pfam" id="PF00849">
    <property type="entry name" value="PseudoU_synth_2"/>
    <property type="match status" value="1"/>
</dbReference>
<dbReference type="Gene3D" id="3.30.2350.10">
    <property type="entry name" value="Pseudouridine synthase"/>
    <property type="match status" value="1"/>
</dbReference>
<protein>
    <recommendedName>
        <fullName evidence="4">Pseudouridine synthase</fullName>
        <ecNumber evidence="4">5.4.99.-</ecNumber>
    </recommendedName>
</protein>
<dbReference type="InterPro" id="IPR006145">
    <property type="entry name" value="PsdUridine_synth_RsuA/RluA"/>
</dbReference>
<dbReference type="PANTHER" id="PTHR21600">
    <property type="entry name" value="MITOCHONDRIAL RNA PSEUDOURIDINE SYNTHASE"/>
    <property type="match status" value="1"/>
</dbReference>
<dbReference type="SMART" id="SM00363">
    <property type="entry name" value="S4"/>
    <property type="match status" value="1"/>
</dbReference>